<feature type="binding site" evidence="5">
    <location>
        <position position="136"/>
    </location>
    <ligand>
        <name>ATP</name>
        <dbReference type="ChEBI" id="CHEBI:30616"/>
    </ligand>
</feature>
<accession>A0A1N7JUH7</accession>
<dbReference type="Proteomes" id="UP000186141">
    <property type="component" value="Unassembled WGS sequence"/>
</dbReference>
<dbReference type="UniPathway" id="UPA00588">
    <property type="reaction ID" value="UER00649"/>
</dbReference>
<keyword evidence="5" id="KW-0963">Cytoplasm</keyword>
<keyword evidence="4 5" id="KW-0418">Kinase</keyword>
<dbReference type="AlphaFoldDB" id="A0A1N7JUH7"/>
<feature type="binding site" evidence="5">
    <location>
        <position position="181"/>
    </location>
    <ligand>
        <name>AMP</name>
        <dbReference type="ChEBI" id="CHEBI:456215"/>
    </ligand>
</feature>
<feature type="region of interest" description="NMP" evidence="5">
    <location>
        <begin position="39"/>
        <end position="68"/>
    </location>
</feature>
<feature type="binding site" evidence="5">
    <location>
        <position position="159"/>
    </location>
    <ligand>
        <name>Zn(2+)</name>
        <dbReference type="ChEBI" id="CHEBI:29105"/>
        <note>structural</note>
    </ligand>
</feature>
<feature type="domain" description="Adenylate kinase active site lid" evidence="8">
    <location>
        <begin position="136"/>
        <end position="172"/>
    </location>
</feature>
<dbReference type="STRING" id="1086013.SAMN05421774_10161"/>
<evidence type="ECO:0000256" key="2">
    <source>
        <dbReference type="ARBA" id="ARBA00022727"/>
    </source>
</evidence>
<comment type="function">
    <text evidence="5">Catalyzes the reversible transfer of the terminal phosphate group between ATP and AMP. Plays an important role in cellular energy homeostasis and in adenine nucleotide metabolism.</text>
</comment>
<gene>
    <name evidence="5" type="primary">adk</name>
    <name evidence="9" type="ORF">SAMN05421774_10161</name>
</gene>
<dbReference type="OrthoDB" id="9805030at2"/>
<dbReference type="NCBIfam" id="NF011100">
    <property type="entry name" value="PRK14527.1"/>
    <property type="match status" value="1"/>
</dbReference>
<keyword evidence="5" id="KW-0862">Zinc</keyword>
<comment type="domain">
    <text evidence="5">Consists of three domains, a large central CORE domain and two small peripheral domains, NMPbind and LID, which undergo movements during catalysis. The LID domain closes over the site of phosphoryl transfer upon ATP binding. Assembling and dissambling the active center during each catalytic cycle provides an effective means to prevent ATP hydrolysis. Some bacteria have evolved a zinc-coordinating structure that stabilizes the LID domain.</text>
</comment>
<dbReference type="GO" id="GO:0044209">
    <property type="term" value="P:AMP salvage"/>
    <property type="evidence" value="ECO:0007669"/>
    <property type="project" value="UniProtKB-UniRule"/>
</dbReference>
<proteinExistence type="inferred from homology"/>
<dbReference type="InterPro" id="IPR006259">
    <property type="entry name" value="Adenyl_kin_sub"/>
</dbReference>
<reference evidence="9 10" key="1">
    <citation type="submission" date="2017-01" db="EMBL/GenBank/DDBJ databases">
        <authorList>
            <person name="Mah S.A."/>
            <person name="Swanson W.J."/>
            <person name="Moy G.W."/>
            <person name="Vacquier V.D."/>
        </authorList>
    </citation>
    <scope>NUCLEOTIDE SEQUENCE [LARGE SCALE GENOMIC DNA]</scope>
    <source>
        <strain evidence="9 10">DSM 26375</strain>
    </source>
</reference>
<dbReference type="NCBIfam" id="TIGR01351">
    <property type="entry name" value="adk"/>
    <property type="match status" value="1"/>
</dbReference>
<evidence type="ECO:0000256" key="7">
    <source>
        <dbReference type="RuleBase" id="RU003331"/>
    </source>
</evidence>
<dbReference type="Pfam" id="PF00406">
    <property type="entry name" value="ADK"/>
    <property type="match status" value="1"/>
</dbReference>
<comment type="similarity">
    <text evidence="5 6">Belongs to the adenylate kinase family.</text>
</comment>
<keyword evidence="10" id="KW-1185">Reference proteome</keyword>
<comment type="catalytic activity">
    <reaction evidence="5 7">
        <text>AMP + ATP = 2 ADP</text>
        <dbReference type="Rhea" id="RHEA:12973"/>
        <dbReference type="ChEBI" id="CHEBI:30616"/>
        <dbReference type="ChEBI" id="CHEBI:456215"/>
        <dbReference type="ChEBI" id="CHEBI:456216"/>
        <dbReference type="EC" id="2.7.4.3"/>
    </reaction>
</comment>
<dbReference type="InterPro" id="IPR000850">
    <property type="entry name" value="Adenylat/UMP-CMP_kin"/>
</dbReference>
<comment type="pathway">
    <text evidence="5">Purine metabolism; AMP biosynthesis via salvage pathway; AMP from ADP: step 1/1.</text>
</comment>
<evidence type="ECO:0000256" key="3">
    <source>
        <dbReference type="ARBA" id="ARBA00022741"/>
    </source>
</evidence>
<evidence type="ECO:0000256" key="4">
    <source>
        <dbReference type="ARBA" id="ARBA00022777"/>
    </source>
</evidence>
<organism evidence="9 10">
    <name type="scientific">Gemmobacter megaterium</name>
    <dbReference type="NCBI Taxonomy" id="1086013"/>
    <lineage>
        <taxon>Bacteria</taxon>
        <taxon>Pseudomonadati</taxon>
        <taxon>Pseudomonadota</taxon>
        <taxon>Alphaproteobacteria</taxon>
        <taxon>Rhodobacterales</taxon>
        <taxon>Paracoccaceae</taxon>
        <taxon>Gemmobacter</taxon>
    </lineage>
</organism>
<dbReference type="InterPro" id="IPR027417">
    <property type="entry name" value="P-loop_NTPase"/>
</dbReference>
<dbReference type="GO" id="GO:0004017">
    <property type="term" value="F:AMP kinase activity"/>
    <property type="evidence" value="ECO:0007669"/>
    <property type="project" value="UniProtKB-UniRule"/>
</dbReference>
<evidence type="ECO:0000259" key="8">
    <source>
        <dbReference type="Pfam" id="PF05191"/>
    </source>
</evidence>
<feature type="binding site" evidence="5">
    <location>
        <position position="170"/>
    </location>
    <ligand>
        <name>AMP</name>
        <dbReference type="ChEBI" id="CHEBI:456215"/>
    </ligand>
</feature>
<evidence type="ECO:0000313" key="9">
    <source>
        <dbReference type="EMBL" id="SIS53012.1"/>
    </source>
</evidence>
<dbReference type="Pfam" id="PF05191">
    <property type="entry name" value="ADK_lid"/>
    <property type="match status" value="1"/>
</dbReference>
<dbReference type="GO" id="GO:0008270">
    <property type="term" value="F:zinc ion binding"/>
    <property type="evidence" value="ECO:0007669"/>
    <property type="project" value="UniProtKB-UniRule"/>
</dbReference>
<feature type="binding site" evidence="5">
    <location>
        <begin position="94"/>
        <end position="97"/>
    </location>
    <ligand>
        <name>AMP</name>
        <dbReference type="ChEBI" id="CHEBI:456215"/>
    </ligand>
</feature>
<feature type="binding site" evidence="5">
    <location>
        <begin position="19"/>
        <end position="24"/>
    </location>
    <ligand>
        <name>ATP</name>
        <dbReference type="ChEBI" id="CHEBI:30616"/>
    </ligand>
</feature>
<dbReference type="RefSeq" id="WP_076527584.1">
    <property type="nucleotide sequence ID" value="NZ_BMEH01000001.1"/>
</dbReference>
<dbReference type="FunFam" id="3.40.50.300:FF:000106">
    <property type="entry name" value="Adenylate kinase mitochondrial"/>
    <property type="match status" value="1"/>
</dbReference>
<keyword evidence="2 5" id="KW-0545">Nucleotide biosynthesis</keyword>
<protein>
    <recommendedName>
        <fullName evidence="5 7">Adenylate kinase</fullName>
        <shortName evidence="5">AK</shortName>
        <ecNumber evidence="5 7">2.7.4.3</ecNumber>
    </recommendedName>
    <alternativeName>
        <fullName evidence="5">ATP-AMP transphosphorylase</fullName>
    </alternativeName>
    <alternativeName>
        <fullName evidence="5">ATP:AMP phosphotransferase</fullName>
    </alternativeName>
    <alternativeName>
        <fullName evidence="5">Adenylate monophosphate kinase</fullName>
    </alternativeName>
</protein>
<keyword evidence="1 5" id="KW-0808">Transferase</keyword>
<dbReference type="InterPro" id="IPR007862">
    <property type="entry name" value="Adenylate_kinase_lid-dom"/>
</dbReference>
<feature type="binding site" evidence="5">
    <location>
        <position position="101"/>
    </location>
    <ligand>
        <name>AMP</name>
        <dbReference type="ChEBI" id="CHEBI:456215"/>
    </ligand>
</feature>
<dbReference type="HAMAP" id="MF_00235">
    <property type="entry name" value="Adenylate_kinase_Adk"/>
    <property type="match status" value="1"/>
</dbReference>
<dbReference type="GO" id="GO:0005524">
    <property type="term" value="F:ATP binding"/>
    <property type="evidence" value="ECO:0007669"/>
    <property type="project" value="UniProtKB-UniRule"/>
</dbReference>
<feature type="binding site" evidence="5">
    <location>
        <position position="45"/>
    </location>
    <ligand>
        <name>AMP</name>
        <dbReference type="ChEBI" id="CHEBI:456215"/>
    </ligand>
</feature>
<dbReference type="EMBL" id="FTOT01000001">
    <property type="protein sequence ID" value="SIS53012.1"/>
    <property type="molecule type" value="Genomic_DNA"/>
</dbReference>
<dbReference type="NCBIfam" id="NF001381">
    <property type="entry name" value="PRK00279.1-3"/>
    <property type="match status" value="1"/>
</dbReference>
<dbReference type="EC" id="2.7.4.3" evidence="5 7"/>
<comment type="subunit">
    <text evidence="5 7">Monomer.</text>
</comment>
<sequence length="228" mass="23413">MENATITRPAVLILLGPPGAGKGTQARMLEESFGLVQLSTGDLLRAAVAAGTEAGQQAKAVMEAGGLVSDDIVLAILRDRMAEPDTGKGVILDGFPRTAGQAEALDGLLAQAGLSVTSVISMEVDDAAMIARVAGRYTCAGCGEGYHDEFKLPATAGVCDRCGGTAFKRRADDNAETAGARLTAYHAQTAPLIAYYEARGVLERIDAMSGIDTVASGLAAIVTRVSAQ</sequence>
<dbReference type="SUPFAM" id="SSF52540">
    <property type="entry name" value="P-loop containing nucleoside triphosphate hydrolases"/>
    <property type="match status" value="1"/>
</dbReference>
<comment type="subcellular location">
    <subcellularLocation>
        <location evidence="5 7">Cytoplasm</location>
    </subcellularLocation>
</comment>
<dbReference type="InterPro" id="IPR036193">
    <property type="entry name" value="ADK_active_lid_dom_sf"/>
</dbReference>
<keyword evidence="5" id="KW-0479">Metal-binding</keyword>
<evidence type="ECO:0000313" key="10">
    <source>
        <dbReference type="Proteomes" id="UP000186141"/>
    </source>
</evidence>
<feature type="binding site" evidence="5">
    <location>
        <position position="162"/>
    </location>
    <ligand>
        <name>Zn(2+)</name>
        <dbReference type="ChEBI" id="CHEBI:29105"/>
        <note>structural</note>
    </ligand>
</feature>
<feature type="binding site" evidence="5">
    <location>
        <position position="139"/>
    </location>
    <ligand>
        <name>Zn(2+)</name>
        <dbReference type="ChEBI" id="CHEBI:29105"/>
        <note>structural</note>
    </ligand>
</feature>
<feature type="binding site" evidence="5">
    <location>
        <position position="142"/>
    </location>
    <ligand>
        <name>Zn(2+)</name>
        <dbReference type="ChEBI" id="CHEBI:29105"/>
        <note>structural</note>
    </ligand>
</feature>
<name>A0A1N7JUH7_9RHOB</name>
<feature type="binding site" evidence="5">
    <location>
        <position position="40"/>
    </location>
    <ligand>
        <name>AMP</name>
        <dbReference type="ChEBI" id="CHEBI:456215"/>
    </ligand>
</feature>
<feature type="binding site" evidence="5">
    <location>
        <position position="209"/>
    </location>
    <ligand>
        <name>ATP</name>
        <dbReference type="ChEBI" id="CHEBI:30616"/>
    </ligand>
</feature>
<dbReference type="SUPFAM" id="SSF57774">
    <property type="entry name" value="Microbial and mitochondrial ADK, insert 'zinc finger' domain"/>
    <property type="match status" value="1"/>
</dbReference>
<dbReference type="Gene3D" id="3.40.50.300">
    <property type="entry name" value="P-loop containing nucleotide triphosphate hydrolases"/>
    <property type="match status" value="1"/>
</dbReference>
<evidence type="ECO:0000256" key="6">
    <source>
        <dbReference type="RuleBase" id="RU003330"/>
    </source>
</evidence>
<dbReference type="PRINTS" id="PR00094">
    <property type="entry name" value="ADENYLTKNASE"/>
</dbReference>
<keyword evidence="3 5" id="KW-0547">Nucleotide-binding</keyword>
<dbReference type="PANTHER" id="PTHR23359">
    <property type="entry name" value="NUCLEOTIDE KINASE"/>
    <property type="match status" value="1"/>
</dbReference>
<dbReference type="NCBIfam" id="NF001380">
    <property type="entry name" value="PRK00279.1-2"/>
    <property type="match status" value="1"/>
</dbReference>
<evidence type="ECO:0000256" key="1">
    <source>
        <dbReference type="ARBA" id="ARBA00022679"/>
    </source>
</evidence>
<dbReference type="CDD" id="cd01428">
    <property type="entry name" value="ADK"/>
    <property type="match status" value="1"/>
</dbReference>
<dbReference type="GO" id="GO:0005737">
    <property type="term" value="C:cytoplasm"/>
    <property type="evidence" value="ECO:0007669"/>
    <property type="project" value="UniProtKB-SubCell"/>
</dbReference>
<comment type="caution">
    <text evidence="5">Lacks conserved residue(s) required for the propagation of feature annotation.</text>
</comment>
<feature type="binding site" evidence="5">
    <location>
        <begin position="66"/>
        <end position="68"/>
    </location>
    <ligand>
        <name>AMP</name>
        <dbReference type="ChEBI" id="CHEBI:456215"/>
    </ligand>
</feature>
<dbReference type="InterPro" id="IPR033690">
    <property type="entry name" value="Adenylat_kinase_CS"/>
</dbReference>
<keyword evidence="5 7" id="KW-0067">ATP-binding</keyword>
<dbReference type="PROSITE" id="PS00113">
    <property type="entry name" value="ADENYLATE_KINASE"/>
    <property type="match status" value="1"/>
</dbReference>
<evidence type="ECO:0000256" key="5">
    <source>
        <dbReference type="HAMAP-Rule" id="MF_00235"/>
    </source>
</evidence>